<keyword evidence="5" id="KW-0597">Phosphoprotein</keyword>
<keyword evidence="13 15" id="KW-0472">Membrane</keyword>
<organism evidence="18 19">
    <name type="scientific">Thalassobacillus cyri</name>
    <dbReference type="NCBI Taxonomy" id="571932"/>
    <lineage>
        <taxon>Bacteria</taxon>
        <taxon>Bacillati</taxon>
        <taxon>Bacillota</taxon>
        <taxon>Bacilli</taxon>
        <taxon>Bacillales</taxon>
        <taxon>Bacillaceae</taxon>
        <taxon>Thalassobacillus</taxon>
    </lineage>
</organism>
<sequence>MSIRRRLFFSNAAMVLFPVVIIFIIIILLNMVLGGNQHFRSWGPQGTQDPEVFSNLIRIASLEQDKLYDQEYMDNISNQINKPTLEFIVLKKQEVLYHTDTPLQKEELPTFGNEGYDPVAWLDGKQYAVHQHDFYFDDGSEGSIILLDRKGSFVNSARALFPIIFISLILLLIITNVLLSYFTSKSILQPIKQLSEASAKIKQGSLDFSMKPVSKDELGQLVQSFDEMREQLKESIEMRDRYENNRKKLIANISHDLKTPMTSILGYVEGIQVGVANTPDKQRRYLDIISTKANYMNRLIDELFLYSKLDLNKLPFHFEEVNINEFMQDYLDDIQGSLEEDHIQVTLTTDDIDSPVRVDRDKLVRVLENIISNSIKHMENDQNELQVSTKNRQKEMEIMITDSGPGMQEERLEDIFSSFYQGESSRHKGGSGLGLSIAAQIIEAHGGSIWAENVPDGGLRIHFTLQKSNESGDWYE</sequence>
<evidence type="ECO:0000256" key="4">
    <source>
        <dbReference type="ARBA" id="ARBA00022475"/>
    </source>
</evidence>
<dbReference type="SMART" id="SM00387">
    <property type="entry name" value="HATPase_c"/>
    <property type="match status" value="1"/>
</dbReference>
<evidence type="ECO:0000256" key="3">
    <source>
        <dbReference type="ARBA" id="ARBA00012438"/>
    </source>
</evidence>
<dbReference type="PANTHER" id="PTHR45528:SF1">
    <property type="entry name" value="SENSOR HISTIDINE KINASE CPXA"/>
    <property type="match status" value="1"/>
</dbReference>
<dbReference type="CDD" id="cd06225">
    <property type="entry name" value="HAMP"/>
    <property type="match status" value="1"/>
</dbReference>
<evidence type="ECO:0000256" key="8">
    <source>
        <dbReference type="ARBA" id="ARBA00022741"/>
    </source>
</evidence>
<dbReference type="InterPro" id="IPR003661">
    <property type="entry name" value="HisK_dim/P_dom"/>
</dbReference>
<dbReference type="PROSITE" id="PS50885">
    <property type="entry name" value="HAMP"/>
    <property type="match status" value="1"/>
</dbReference>
<dbReference type="PANTHER" id="PTHR45528">
    <property type="entry name" value="SENSOR HISTIDINE KINASE CPXA"/>
    <property type="match status" value="1"/>
</dbReference>
<dbReference type="SUPFAM" id="SSF47384">
    <property type="entry name" value="Homodimeric domain of signal transducing histidine kinase"/>
    <property type="match status" value="1"/>
</dbReference>
<evidence type="ECO:0000256" key="7">
    <source>
        <dbReference type="ARBA" id="ARBA00022692"/>
    </source>
</evidence>
<evidence type="ECO:0000256" key="6">
    <source>
        <dbReference type="ARBA" id="ARBA00022679"/>
    </source>
</evidence>
<dbReference type="SUPFAM" id="SSF55874">
    <property type="entry name" value="ATPase domain of HSP90 chaperone/DNA topoisomerase II/histidine kinase"/>
    <property type="match status" value="1"/>
</dbReference>
<feature type="transmembrane region" description="Helical" evidence="15">
    <location>
        <begin position="12"/>
        <end position="33"/>
    </location>
</feature>
<dbReference type="RefSeq" id="WP_093041468.1">
    <property type="nucleotide sequence ID" value="NZ_FNQR01000001.1"/>
</dbReference>
<feature type="domain" description="HAMP" evidence="17">
    <location>
        <begin position="185"/>
        <end position="237"/>
    </location>
</feature>
<dbReference type="PROSITE" id="PS50109">
    <property type="entry name" value="HIS_KIN"/>
    <property type="match status" value="1"/>
</dbReference>
<dbReference type="Proteomes" id="UP000198584">
    <property type="component" value="Unassembled WGS sequence"/>
</dbReference>
<keyword evidence="7 15" id="KW-0812">Transmembrane</keyword>
<name>A0A1H3W255_9BACI</name>
<keyword evidence="19" id="KW-1185">Reference proteome</keyword>
<gene>
    <name evidence="18" type="ORF">SAMN05421743_101285</name>
</gene>
<evidence type="ECO:0000256" key="10">
    <source>
        <dbReference type="ARBA" id="ARBA00022840"/>
    </source>
</evidence>
<dbReference type="Pfam" id="PF00672">
    <property type="entry name" value="HAMP"/>
    <property type="match status" value="1"/>
</dbReference>
<dbReference type="PRINTS" id="PR00344">
    <property type="entry name" value="BCTRLSENSOR"/>
</dbReference>
<keyword evidence="12" id="KW-0902">Two-component regulatory system</keyword>
<keyword evidence="9 18" id="KW-0418">Kinase</keyword>
<feature type="transmembrane region" description="Helical" evidence="15">
    <location>
        <begin position="159"/>
        <end position="182"/>
    </location>
</feature>
<keyword evidence="14" id="KW-0175">Coiled coil</keyword>
<evidence type="ECO:0000256" key="15">
    <source>
        <dbReference type="SAM" id="Phobius"/>
    </source>
</evidence>
<accession>A0A1H3W255</accession>
<evidence type="ECO:0000313" key="19">
    <source>
        <dbReference type="Proteomes" id="UP000198584"/>
    </source>
</evidence>
<dbReference type="InterPro" id="IPR004358">
    <property type="entry name" value="Sig_transdc_His_kin-like_C"/>
</dbReference>
<dbReference type="CDD" id="cd00075">
    <property type="entry name" value="HATPase"/>
    <property type="match status" value="1"/>
</dbReference>
<feature type="coiled-coil region" evidence="14">
    <location>
        <begin position="225"/>
        <end position="252"/>
    </location>
</feature>
<dbReference type="FunFam" id="1.10.287.130:FF:000001">
    <property type="entry name" value="Two-component sensor histidine kinase"/>
    <property type="match status" value="1"/>
</dbReference>
<dbReference type="FunFam" id="3.30.565.10:FF:000006">
    <property type="entry name" value="Sensor histidine kinase WalK"/>
    <property type="match status" value="1"/>
</dbReference>
<dbReference type="Gene3D" id="1.10.287.130">
    <property type="match status" value="1"/>
</dbReference>
<evidence type="ECO:0000256" key="12">
    <source>
        <dbReference type="ARBA" id="ARBA00023012"/>
    </source>
</evidence>
<dbReference type="GO" id="GO:0000155">
    <property type="term" value="F:phosphorelay sensor kinase activity"/>
    <property type="evidence" value="ECO:0007669"/>
    <property type="project" value="InterPro"/>
</dbReference>
<keyword evidence="6" id="KW-0808">Transferase</keyword>
<dbReference type="InterPro" id="IPR036097">
    <property type="entry name" value="HisK_dim/P_sf"/>
</dbReference>
<dbReference type="Gene3D" id="3.30.565.10">
    <property type="entry name" value="Histidine kinase-like ATPase, C-terminal domain"/>
    <property type="match status" value="1"/>
</dbReference>
<evidence type="ECO:0000256" key="13">
    <source>
        <dbReference type="ARBA" id="ARBA00023136"/>
    </source>
</evidence>
<keyword evidence="10" id="KW-0067">ATP-binding</keyword>
<comment type="catalytic activity">
    <reaction evidence="1">
        <text>ATP + protein L-histidine = ADP + protein N-phospho-L-histidine.</text>
        <dbReference type="EC" id="2.7.13.3"/>
    </reaction>
</comment>
<dbReference type="OrthoDB" id="335833at2"/>
<dbReference type="EC" id="2.7.13.3" evidence="3"/>
<evidence type="ECO:0000259" key="16">
    <source>
        <dbReference type="PROSITE" id="PS50109"/>
    </source>
</evidence>
<dbReference type="SMART" id="SM00388">
    <property type="entry name" value="HisKA"/>
    <property type="match status" value="1"/>
</dbReference>
<keyword evidence="4" id="KW-1003">Cell membrane</keyword>
<evidence type="ECO:0000256" key="2">
    <source>
        <dbReference type="ARBA" id="ARBA00004651"/>
    </source>
</evidence>
<dbReference type="InterPro" id="IPR036890">
    <property type="entry name" value="HATPase_C_sf"/>
</dbReference>
<evidence type="ECO:0000256" key="11">
    <source>
        <dbReference type="ARBA" id="ARBA00022989"/>
    </source>
</evidence>
<dbReference type="AlphaFoldDB" id="A0A1H3W255"/>
<dbReference type="CDD" id="cd00082">
    <property type="entry name" value="HisKA"/>
    <property type="match status" value="1"/>
</dbReference>
<evidence type="ECO:0000256" key="1">
    <source>
        <dbReference type="ARBA" id="ARBA00000085"/>
    </source>
</evidence>
<dbReference type="GO" id="GO:0005886">
    <property type="term" value="C:plasma membrane"/>
    <property type="evidence" value="ECO:0007669"/>
    <property type="project" value="UniProtKB-SubCell"/>
</dbReference>
<evidence type="ECO:0000256" key="5">
    <source>
        <dbReference type="ARBA" id="ARBA00022553"/>
    </source>
</evidence>
<dbReference type="STRING" id="571932.SAMN05421743_101285"/>
<dbReference type="Gene3D" id="6.10.340.10">
    <property type="match status" value="1"/>
</dbReference>
<evidence type="ECO:0000259" key="17">
    <source>
        <dbReference type="PROSITE" id="PS50885"/>
    </source>
</evidence>
<dbReference type="InterPro" id="IPR003594">
    <property type="entry name" value="HATPase_dom"/>
</dbReference>
<dbReference type="Pfam" id="PF00512">
    <property type="entry name" value="HisKA"/>
    <property type="match status" value="1"/>
</dbReference>
<dbReference type="InterPro" id="IPR005467">
    <property type="entry name" value="His_kinase_dom"/>
</dbReference>
<dbReference type="EMBL" id="FNQR01000001">
    <property type="protein sequence ID" value="SDZ80971.1"/>
    <property type="molecule type" value="Genomic_DNA"/>
</dbReference>
<keyword evidence="8" id="KW-0547">Nucleotide-binding</keyword>
<dbReference type="SMART" id="SM00304">
    <property type="entry name" value="HAMP"/>
    <property type="match status" value="1"/>
</dbReference>
<dbReference type="GO" id="GO:0005524">
    <property type="term" value="F:ATP binding"/>
    <property type="evidence" value="ECO:0007669"/>
    <property type="project" value="UniProtKB-KW"/>
</dbReference>
<reference evidence="18 19" key="1">
    <citation type="submission" date="2016-10" db="EMBL/GenBank/DDBJ databases">
        <authorList>
            <person name="de Groot N.N."/>
        </authorList>
    </citation>
    <scope>NUCLEOTIDE SEQUENCE [LARGE SCALE GENOMIC DNA]</scope>
    <source>
        <strain evidence="18 19">CCM7597</strain>
    </source>
</reference>
<keyword evidence="11 15" id="KW-1133">Transmembrane helix</keyword>
<protein>
    <recommendedName>
        <fullName evidence="3">histidine kinase</fullName>
        <ecNumber evidence="3">2.7.13.3</ecNumber>
    </recommendedName>
</protein>
<dbReference type="SUPFAM" id="SSF158472">
    <property type="entry name" value="HAMP domain-like"/>
    <property type="match status" value="1"/>
</dbReference>
<evidence type="ECO:0000313" key="18">
    <source>
        <dbReference type="EMBL" id="SDZ80971.1"/>
    </source>
</evidence>
<evidence type="ECO:0000256" key="14">
    <source>
        <dbReference type="SAM" id="Coils"/>
    </source>
</evidence>
<dbReference type="Pfam" id="PF02518">
    <property type="entry name" value="HATPase_c"/>
    <property type="match status" value="1"/>
</dbReference>
<evidence type="ECO:0000256" key="9">
    <source>
        <dbReference type="ARBA" id="ARBA00022777"/>
    </source>
</evidence>
<feature type="domain" description="Histidine kinase" evidence="16">
    <location>
        <begin position="252"/>
        <end position="469"/>
    </location>
</feature>
<dbReference type="InterPro" id="IPR050398">
    <property type="entry name" value="HssS/ArlS-like"/>
</dbReference>
<proteinExistence type="predicted"/>
<dbReference type="InterPro" id="IPR003660">
    <property type="entry name" value="HAMP_dom"/>
</dbReference>
<comment type="subcellular location">
    <subcellularLocation>
        <location evidence="2">Cell membrane</location>
        <topology evidence="2">Multi-pass membrane protein</topology>
    </subcellularLocation>
</comment>